<dbReference type="InterPro" id="IPR052371">
    <property type="entry name" value="BFD-associated_ferredoxin"/>
</dbReference>
<evidence type="ECO:0000256" key="7">
    <source>
        <dbReference type="ARBA" id="ARBA00039386"/>
    </source>
</evidence>
<sequence>MIVCLCHRVSDRDIRRSVDAGVRNFEVLQDETRVASACGCCHDCAREVFDAAVAKSGCPGLCHIGTAGSGYPTVELVRA</sequence>
<name>A0ABT8DRA8_9BURK</name>
<keyword evidence="4" id="KW-0249">Electron transport</keyword>
<evidence type="ECO:0000256" key="2">
    <source>
        <dbReference type="ARBA" id="ARBA00022714"/>
    </source>
</evidence>
<evidence type="ECO:0000256" key="3">
    <source>
        <dbReference type="ARBA" id="ARBA00022723"/>
    </source>
</evidence>
<accession>A0ABT8DRA8</accession>
<reference evidence="10 11" key="1">
    <citation type="submission" date="2023-06" db="EMBL/GenBank/DDBJ databases">
        <title>Pelomonas sp. PFR6 16S ribosomal RNA gene Genome sequencing and assembly.</title>
        <authorList>
            <person name="Woo H."/>
        </authorList>
    </citation>
    <scope>NUCLEOTIDE SEQUENCE [LARGE SCALE GENOMIC DNA]</scope>
    <source>
        <strain evidence="10 11">PFR6</strain>
    </source>
</reference>
<comment type="caution">
    <text evidence="10">The sequence shown here is derived from an EMBL/GenBank/DDBJ whole genome shotgun (WGS) entry which is preliminary data.</text>
</comment>
<feature type="domain" description="BFD-like [2Fe-2S]-binding" evidence="9">
    <location>
        <begin position="2"/>
        <end position="50"/>
    </location>
</feature>
<evidence type="ECO:0000256" key="6">
    <source>
        <dbReference type="ARBA" id="ARBA00023014"/>
    </source>
</evidence>
<evidence type="ECO:0000259" key="9">
    <source>
        <dbReference type="Pfam" id="PF04324"/>
    </source>
</evidence>
<dbReference type="RefSeq" id="WP_290359208.1">
    <property type="nucleotide sequence ID" value="NZ_JAUHHC010000003.1"/>
</dbReference>
<dbReference type="EMBL" id="JAUHHC010000003">
    <property type="protein sequence ID" value="MDN3920889.1"/>
    <property type="molecule type" value="Genomic_DNA"/>
</dbReference>
<dbReference type="PANTHER" id="PTHR37424">
    <property type="entry name" value="BACTERIOFERRITIN-ASSOCIATED FERREDOXIN"/>
    <property type="match status" value="1"/>
</dbReference>
<keyword evidence="1" id="KW-0813">Transport</keyword>
<dbReference type="Pfam" id="PF04324">
    <property type="entry name" value="Fer2_BFD"/>
    <property type="match status" value="1"/>
</dbReference>
<proteinExistence type="inferred from homology"/>
<keyword evidence="2" id="KW-0001">2Fe-2S</keyword>
<comment type="similarity">
    <text evidence="8">Belongs to the Bfd family.</text>
</comment>
<dbReference type="Proteomes" id="UP001228044">
    <property type="component" value="Unassembled WGS sequence"/>
</dbReference>
<evidence type="ECO:0000256" key="4">
    <source>
        <dbReference type="ARBA" id="ARBA00022982"/>
    </source>
</evidence>
<dbReference type="PANTHER" id="PTHR37424:SF1">
    <property type="entry name" value="BACTERIOFERRITIN-ASSOCIATED FERREDOXIN"/>
    <property type="match status" value="1"/>
</dbReference>
<dbReference type="InterPro" id="IPR041854">
    <property type="entry name" value="BFD-like_2Fe2S-bd_dom_sf"/>
</dbReference>
<evidence type="ECO:0000256" key="5">
    <source>
        <dbReference type="ARBA" id="ARBA00023004"/>
    </source>
</evidence>
<evidence type="ECO:0000256" key="8">
    <source>
        <dbReference type="ARBA" id="ARBA00046332"/>
    </source>
</evidence>
<keyword evidence="11" id="KW-1185">Reference proteome</keyword>
<evidence type="ECO:0000313" key="10">
    <source>
        <dbReference type="EMBL" id="MDN3920889.1"/>
    </source>
</evidence>
<evidence type="ECO:0000313" key="11">
    <source>
        <dbReference type="Proteomes" id="UP001228044"/>
    </source>
</evidence>
<keyword evidence="6" id="KW-0411">Iron-sulfur</keyword>
<organism evidence="10 11">
    <name type="scientific">Roseateles violae</name>
    <dbReference type="NCBI Taxonomy" id="3058042"/>
    <lineage>
        <taxon>Bacteria</taxon>
        <taxon>Pseudomonadati</taxon>
        <taxon>Pseudomonadota</taxon>
        <taxon>Betaproteobacteria</taxon>
        <taxon>Burkholderiales</taxon>
        <taxon>Sphaerotilaceae</taxon>
        <taxon>Roseateles</taxon>
    </lineage>
</organism>
<dbReference type="InterPro" id="IPR007419">
    <property type="entry name" value="BFD-like_2Fe2S-bd_dom"/>
</dbReference>
<gene>
    <name evidence="10" type="ORF">QWJ38_11420</name>
</gene>
<evidence type="ECO:0000256" key="1">
    <source>
        <dbReference type="ARBA" id="ARBA00022448"/>
    </source>
</evidence>
<keyword evidence="5" id="KW-0408">Iron</keyword>
<protein>
    <recommendedName>
        <fullName evidence="7">Bacterioferritin-associated ferredoxin</fullName>
    </recommendedName>
</protein>
<keyword evidence="3" id="KW-0479">Metal-binding</keyword>
<dbReference type="Gene3D" id="1.10.10.1100">
    <property type="entry name" value="BFD-like [2Fe-2S]-binding domain"/>
    <property type="match status" value="1"/>
</dbReference>